<dbReference type="OrthoDB" id="6103117at2759"/>
<keyword evidence="2" id="KW-0325">Glycoprotein</keyword>
<dbReference type="InterPro" id="IPR013783">
    <property type="entry name" value="Ig-like_fold"/>
</dbReference>
<dbReference type="InterPro" id="IPR003598">
    <property type="entry name" value="Ig_sub2"/>
</dbReference>
<dbReference type="InterPro" id="IPR051755">
    <property type="entry name" value="Ig-like_CS_Receptor"/>
</dbReference>
<evidence type="ECO:0000259" key="5">
    <source>
        <dbReference type="PROSITE" id="PS50835"/>
    </source>
</evidence>
<keyword evidence="3" id="KW-0472">Membrane</keyword>
<feature type="chain" id="PRO_5040231514" description="Ig-like domain-containing protein" evidence="4">
    <location>
        <begin position="19"/>
        <end position="284"/>
    </location>
</feature>
<feature type="transmembrane region" description="Helical" evidence="3">
    <location>
        <begin position="230"/>
        <end position="251"/>
    </location>
</feature>
<dbReference type="Gene3D" id="2.60.40.10">
    <property type="entry name" value="Immunoglobulins"/>
    <property type="match status" value="2"/>
</dbReference>
<evidence type="ECO:0000313" key="7">
    <source>
        <dbReference type="Proteomes" id="UP001142489"/>
    </source>
</evidence>
<dbReference type="InterPro" id="IPR003599">
    <property type="entry name" value="Ig_sub"/>
</dbReference>
<dbReference type="PANTHER" id="PTHR19971">
    <property type="entry name" value="SIGNAL-REGULATORY PROTEIN BETA"/>
    <property type="match status" value="1"/>
</dbReference>
<evidence type="ECO:0000256" key="3">
    <source>
        <dbReference type="SAM" id="Phobius"/>
    </source>
</evidence>
<keyword evidence="1" id="KW-1015">Disulfide bond</keyword>
<dbReference type="Pfam" id="PF13927">
    <property type="entry name" value="Ig_3"/>
    <property type="match status" value="1"/>
</dbReference>
<evidence type="ECO:0000256" key="4">
    <source>
        <dbReference type="SAM" id="SignalP"/>
    </source>
</evidence>
<evidence type="ECO:0000256" key="2">
    <source>
        <dbReference type="ARBA" id="ARBA00023180"/>
    </source>
</evidence>
<dbReference type="Proteomes" id="UP001142489">
    <property type="component" value="Unassembled WGS sequence"/>
</dbReference>
<dbReference type="CDD" id="cd00099">
    <property type="entry name" value="IgV"/>
    <property type="match status" value="1"/>
</dbReference>
<keyword evidence="3" id="KW-0812">Transmembrane</keyword>
<dbReference type="AlphaFoldDB" id="A0A9Q1ASB7"/>
<dbReference type="EMBL" id="JAPFRF010000019">
    <property type="protein sequence ID" value="KAJ7307188.1"/>
    <property type="molecule type" value="Genomic_DNA"/>
</dbReference>
<keyword evidence="4" id="KW-0732">Signal</keyword>
<protein>
    <recommendedName>
        <fullName evidence="5">Ig-like domain-containing protein</fullName>
    </recommendedName>
</protein>
<dbReference type="SUPFAM" id="SSF48726">
    <property type="entry name" value="Immunoglobulin"/>
    <property type="match status" value="2"/>
</dbReference>
<dbReference type="PROSITE" id="PS50835">
    <property type="entry name" value="IG_LIKE"/>
    <property type="match status" value="1"/>
</dbReference>
<sequence length="284" mass="31776">MHTHLVGMILFSLHAVKPLESSEASQGMSRIVASLGENVTINCTIPAYLGEEIFFYKEKQDQSLLKIDFSSKYSKLEAKDQQVLTIHNVQRNDSGVYYCAAYLNQTFTVTNGTMLIVSGASNLRLAILVPSYQEETQVNYDIPLLCLFFDANPSRGIVSWNIRGETSQEQKDFEVINEEGAFTLWSLKLIAPKTWSQGISFTCSDPTNRTITAQIPKEAEVPKTGICWSVLHFGLPCIVIILLSLSLSLLFRKHLPGGNAKKLGNQIPMRQIPQTEYAELKCHK</sequence>
<keyword evidence="7" id="KW-1185">Reference proteome</keyword>
<dbReference type="SMART" id="SM00408">
    <property type="entry name" value="IGc2"/>
    <property type="match status" value="1"/>
</dbReference>
<gene>
    <name evidence="6" type="ORF">JRQ81_009176</name>
</gene>
<feature type="signal peptide" evidence="4">
    <location>
        <begin position="1"/>
        <end position="18"/>
    </location>
</feature>
<dbReference type="SMART" id="SM00409">
    <property type="entry name" value="IG"/>
    <property type="match status" value="1"/>
</dbReference>
<reference evidence="6" key="1">
    <citation type="journal article" date="2023" name="DNA Res.">
        <title>Chromosome-level genome assembly of Phrynocephalus forsythii using third-generation DNA sequencing and Hi-C analysis.</title>
        <authorList>
            <person name="Qi Y."/>
            <person name="Zhao W."/>
            <person name="Zhao Y."/>
            <person name="Niu C."/>
            <person name="Cao S."/>
            <person name="Zhang Y."/>
        </authorList>
    </citation>
    <scope>NUCLEOTIDE SEQUENCE</scope>
    <source>
        <tissue evidence="6">Muscle</tissue>
    </source>
</reference>
<accession>A0A9Q1ASB7</accession>
<feature type="domain" description="Ig-like" evidence="5">
    <location>
        <begin position="18"/>
        <end position="110"/>
    </location>
</feature>
<evidence type="ECO:0000256" key="1">
    <source>
        <dbReference type="ARBA" id="ARBA00023157"/>
    </source>
</evidence>
<proteinExistence type="predicted"/>
<organism evidence="6 7">
    <name type="scientific">Phrynocephalus forsythii</name>
    <dbReference type="NCBI Taxonomy" id="171643"/>
    <lineage>
        <taxon>Eukaryota</taxon>
        <taxon>Metazoa</taxon>
        <taxon>Chordata</taxon>
        <taxon>Craniata</taxon>
        <taxon>Vertebrata</taxon>
        <taxon>Euteleostomi</taxon>
        <taxon>Lepidosauria</taxon>
        <taxon>Squamata</taxon>
        <taxon>Bifurcata</taxon>
        <taxon>Unidentata</taxon>
        <taxon>Episquamata</taxon>
        <taxon>Toxicofera</taxon>
        <taxon>Iguania</taxon>
        <taxon>Acrodonta</taxon>
        <taxon>Agamidae</taxon>
        <taxon>Agaminae</taxon>
        <taxon>Phrynocephalus</taxon>
    </lineage>
</organism>
<comment type="caution">
    <text evidence="6">The sequence shown here is derived from an EMBL/GenBank/DDBJ whole genome shotgun (WGS) entry which is preliminary data.</text>
</comment>
<name>A0A9Q1ASB7_9SAUR</name>
<dbReference type="InterPro" id="IPR036179">
    <property type="entry name" value="Ig-like_dom_sf"/>
</dbReference>
<dbReference type="InterPro" id="IPR007110">
    <property type="entry name" value="Ig-like_dom"/>
</dbReference>
<evidence type="ECO:0000313" key="6">
    <source>
        <dbReference type="EMBL" id="KAJ7307188.1"/>
    </source>
</evidence>
<keyword evidence="3" id="KW-1133">Transmembrane helix</keyword>